<accession>A0A1I6G6M4</accession>
<protein>
    <recommendedName>
        <fullName evidence="2">DUF4399 domain-containing protein</fullName>
    </recommendedName>
</protein>
<evidence type="ECO:0000259" key="2">
    <source>
        <dbReference type="Pfam" id="PF14347"/>
    </source>
</evidence>
<dbReference type="RefSeq" id="WP_091984702.1">
    <property type="nucleotide sequence ID" value="NZ_FOYV01000001.1"/>
</dbReference>
<feature type="chain" id="PRO_5011578837" description="DUF4399 domain-containing protein" evidence="1">
    <location>
        <begin position="22"/>
        <end position="142"/>
    </location>
</feature>
<feature type="domain" description="DUF4399" evidence="2">
    <location>
        <begin position="51"/>
        <end position="142"/>
    </location>
</feature>
<dbReference type="AlphaFoldDB" id="A0A1I6G6M4"/>
<dbReference type="EMBL" id="FOYV01000001">
    <property type="protein sequence ID" value="SFR37848.1"/>
    <property type="molecule type" value="Genomic_DNA"/>
</dbReference>
<dbReference type="STRING" id="375760.SAMN04488073_0086"/>
<dbReference type="Pfam" id="PF14347">
    <property type="entry name" value="DUF4399"/>
    <property type="match status" value="1"/>
</dbReference>
<keyword evidence="1" id="KW-0732">Signal</keyword>
<keyword evidence="4" id="KW-1185">Reference proteome</keyword>
<feature type="signal peptide" evidence="1">
    <location>
        <begin position="1"/>
        <end position="21"/>
    </location>
</feature>
<evidence type="ECO:0000313" key="3">
    <source>
        <dbReference type="EMBL" id="SFR37848.1"/>
    </source>
</evidence>
<dbReference type="InterPro" id="IPR025512">
    <property type="entry name" value="DUF4399"/>
</dbReference>
<organism evidence="3 4">
    <name type="scientific">Marinobacter gudaonensis</name>
    <dbReference type="NCBI Taxonomy" id="375760"/>
    <lineage>
        <taxon>Bacteria</taxon>
        <taxon>Pseudomonadati</taxon>
        <taxon>Pseudomonadota</taxon>
        <taxon>Gammaproteobacteria</taxon>
        <taxon>Pseudomonadales</taxon>
        <taxon>Marinobacteraceae</taxon>
        <taxon>Marinobacter</taxon>
    </lineage>
</organism>
<reference evidence="4" key="1">
    <citation type="submission" date="2016-10" db="EMBL/GenBank/DDBJ databases">
        <authorList>
            <person name="Varghese N."/>
            <person name="Submissions S."/>
        </authorList>
    </citation>
    <scope>NUCLEOTIDE SEQUENCE [LARGE SCALE GENOMIC DNA]</scope>
    <source>
        <strain evidence="4">CGMCC 1.6294</strain>
    </source>
</reference>
<proteinExistence type="predicted"/>
<sequence>MNRIAIALCSALMVAPVAAIADAMKSEAPANAEVYFVQPSDGATVGQTFKVVFGLRNMGVAPAGIDKAGTGHHHLLIDTDVPSDMSQSLPATDQVRHFGGGQTETEVTLAPGKHTLQLLLGNHAHVPHEPAVVSKKITVTVE</sequence>
<dbReference type="OrthoDB" id="531568at2"/>
<dbReference type="Proteomes" id="UP000199290">
    <property type="component" value="Unassembled WGS sequence"/>
</dbReference>
<name>A0A1I6G6M4_9GAMM</name>
<evidence type="ECO:0000313" key="4">
    <source>
        <dbReference type="Proteomes" id="UP000199290"/>
    </source>
</evidence>
<gene>
    <name evidence="3" type="ORF">SAMN04488073_0086</name>
</gene>
<evidence type="ECO:0000256" key="1">
    <source>
        <dbReference type="SAM" id="SignalP"/>
    </source>
</evidence>